<dbReference type="InterPro" id="IPR039426">
    <property type="entry name" value="TonB-dep_rcpt-like"/>
</dbReference>
<keyword evidence="3" id="KW-1134">Transmembrane beta strand</keyword>
<keyword evidence="4" id="KW-0410">Iron transport</keyword>
<dbReference type="GO" id="GO:0015344">
    <property type="term" value="F:siderophore uptake transmembrane transporter activity"/>
    <property type="evidence" value="ECO:0007669"/>
    <property type="project" value="TreeGrafter"/>
</dbReference>
<keyword evidence="7" id="KW-0408">Iron</keyword>
<evidence type="ECO:0000256" key="2">
    <source>
        <dbReference type="ARBA" id="ARBA00022448"/>
    </source>
</evidence>
<evidence type="ECO:0000256" key="4">
    <source>
        <dbReference type="ARBA" id="ARBA00022496"/>
    </source>
</evidence>
<protein>
    <submittedName>
        <fullName evidence="11">Ferrichrome-iron receptor</fullName>
    </submittedName>
</protein>
<reference evidence="11 12" key="1">
    <citation type="submission" date="2018-06" db="EMBL/GenBank/DDBJ databases">
        <authorList>
            <consortium name="Pathogen Informatics"/>
            <person name="Doyle S."/>
        </authorList>
    </citation>
    <scope>NUCLEOTIDE SEQUENCE [LARGE SCALE GENOMIC DNA]</scope>
    <source>
        <strain evidence="11 12">NCTC9617</strain>
    </source>
</reference>
<evidence type="ECO:0000256" key="5">
    <source>
        <dbReference type="ARBA" id="ARBA00022692"/>
    </source>
</evidence>
<proteinExistence type="predicted"/>
<evidence type="ECO:0000313" key="11">
    <source>
        <dbReference type="EMBL" id="STX08191.1"/>
    </source>
</evidence>
<dbReference type="InterPro" id="IPR036942">
    <property type="entry name" value="Beta-barrel_TonB_sf"/>
</dbReference>
<dbReference type="GO" id="GO:0009279">
    <property type="term" value="C:cell outer membrane"/>
    <property type="evidence" value="ECO:0007669"/>
    <property type="project" value="UniProtKB-SubCell"/>
</dbReference>
<keyword evidence="11" id="KW-0675">Receptor</keyword>
<gene>
    <name evidence="11" type="primary">fiu_3</name>
    <name evidence="11" type="ORF">NCTC9617_07224</name>
</gene>
<keyword evidence="8" id="KW-0406">Ion transport</keyword>
<evidence type="ECO:0000256" key="9">
    <source>
        <dbReference type="ARBA" id="ARBA00023136"/>
    </source>
</evidence>
<evidence type="ECO:0000256" key="6">
    <source>
        <dbReference type="ARBA" id="ARBA00022729"/>
    </source>
</evidence>
<comment type="subcellular location">
    <subcellularLocation>
        <location evidence="1">Cell outer membrane</location>
        <topology evidence="1">Multi-pass membrane protein</topology>
    </subcellularLocation>
</comment>
<dbReference type="Gene3D" id="2.40.170.20">
    <property type="entry name" value="TonB-dependent receptor, beta-barrel domain"/>
    <property type="match status" value="1"/>
</dbReference>
<dbReference type="EMBL" id="UGNC01000009">
    <property type="protein sequence ID" value="STX08191.1"/>
    <property type="molecule type" value="Genomic_DNA"/>
</dbReference>
<accession>A0A378H8J4</accession>
<evidence type="ECO:0000313" key="12">
    <source>
        <dbReference type="Proteomes" id="UP000255167"/>
    </source>
</evidence>
<keyword evidence="6" id="KW-0732">Signal</keyword>
<dbReference type="SUPFAM" id="SSF56935">
    <property type="entry name" value="Porins"/>
    <property type="match status" value="1"/>
</dbReference>
<keyword evidence="5" id="KW-0812">Transmembrane</keyword>
<name>A0A378H8J4_KLEPN</name>
<sequence>MHRMDLPPWPTPETYLYAVDAYQATSDLSVGGGVRYVGSLRRGSDGAVGTPDHTEGYWVADAKWAIGSTSNLDLQLNMYNLFDTDYVASINKSGYRYHPGEPRTFMLTANVHF</sequence>
<keyword evidence="10" id="KW-0998">Cell outer membrane</keyword>
<evidence type="ECO:0000256" key="1">
    <source>
        <dbReference type="ARBA" id="ARBA00004571"/>
    </source>
</evidence>
<evidence type="ECO:0000256" key="8">
    <source>
        <dbReference type="ARBA" id="ARBA00023065"/>
    </source>
</evidence>
<keyword evidence="2" id="KW-0813">Transport</keyword>
<dbReference type="PANTHER" id="PTHR32552">
    <property type="entry name" value="FERRICHROME IRON RECEPTOR-RELATED"/>
    <property type="match status" value="1"/>
</dbReference>
<evidence type="ECO:0000256" key="7">
    <source>
        <dbReference type="ARBA" id="ARBA00023004"/>
    </source>
</evidence>
<keyword evidence="9" id="KW-0472">Membrane</keyword>
<dbReference type="Proteomes" id="UP000255167">
    <property type="component" value="Unassembled WGS sequence"/>
</dbReference>
<evidence type="ECO:0000256" key="10">
    <source>
        <dbReference type="ARBA" id="ARBA00023237"/>
    </source>
</evidence>
<organism evidence="11 12">
    <name type="scientific">Klebsiella pneumoniae</name>
    <dbReference type="NCBI Taxonomy" id="573"/>
    <lineage>
        <taxon>Bacteria</taxon>
        <taxon>Pseudomonadati</taxon>
        <taxon>Pseudomonadota</taxon>
        <taxon>Gammaproteobacteria</taxon>
        <taxon>Enterobacterales</taxon>
        <taxon>Enterobacteriaceae</taxon>
        <taxon>Klebsiella/Raoultella group</taxon>
        <taxon>Klebsiella</taxon>
        <taxon>Klebsiella pneumoniae complex</taxon>
    </lineage>
</organism>
<dbReference type="AlphaFoldDB" id="A0A378H8J4"/>
<evidence type="ECO:0000256" key="3">
    <source>
        <dbReference type="ARBA" id="ARBA00022452"/>
    </source>
</evidence>
<dbReference type="PANTHER" id="PTHR32552:SF89">
    <property type="entry name" value="CATECHOLATE SIDEROPHORE RECEPTOR FIU"/>
    <property type="match status" value="1"/>
</dbReference>